<accession>A0A2G1DFD1</accession>
<dbReference type="EMBL" id="CP032098">
    <property type="protein sequence ID" value="AXX93251.1"/>
    <property type="molecule type" value="Genomic_DNA"/>
</dbReference>
<gene>
    <name evidence="1" type="ORF">AMOL_2299</name>
    <name evidence="2" type="ORF">CPU12_12350</name>
</gene>
<dbReference type="EMBL" id="NXFY01000025">
    <property type="protein sequence ID" value="PHO17036.1"/>
    <property type="molecule type" value="Genomic_DNA"/>
</dbReference>
<dbReference type="AlphaFoldDB" id="A0A2G1DFD1"/>
<evidence type="ECO:0000313" key="1">
    <source>
        <dbReference type="EMBL" id="AXX93251.1"/>
    </source>
</evidence>
<protein>
    <submittedName>
        <fullName evidence="2">Uncharacterized protein</fullName>
    </submittedName>
</protein>
<evidence type="ECO:0000313" key="3">
    <source>
        <dbReference type="Proteomes" id="UP000221222"/>
    </source>
</evidence>
<proteinExistence type="predicted"/>
<dbReference type="Proteomes" id="UP000262712">
    <property type="component" value="Chromosome"/>
</dbReference>
<name>A0A2G1DFD1_9BACT</name>
<sequence length="77" mass="9262">MKISKLEEITQDDYRNAVNQLKKDEHHTDVITDFLFAIEQKKDFRLENLKLLARPNFEACITILIYKQIEFYKNKSI</sequence>
<reference evidence="2 3" key="1">
    <citation type="submission" date="2017-09" db="EMBL/GenBank/DDBJ databases">
        <title>Arcobacter canalis sp. nov., a new species isolated from a water canal contaminated with urban sewage.</title>
        <authorList>
            <person name="Perez-Cataluna A."/>
            <person name="Salas-Masso N."/>
            <person name="Figueras M.J."/>
        </authorList>
    </citation>
    <scope>NUCLEOTIDE SEQUENCE [LARGE SCALE GENOMIC DNA]</scope>
    <source>
        <strain evidence="2 3">F98-3</strain>
    </source>
</reference>
<dbReference type="RefSeq" id="WP_099343430.1">
    <property type="nucleotide sequence ID" value="NZ_CP032098.1"/>
</dbReference>
<organism evidence="2 3">
    <name type="scientific">Malaciobacter molluscorum LMG 25693</name>
    <dbReference type="NCBI Taxonomy" id="870501"/>
    <lineage>
        <taxon>Bacteria</taxon>
        <taxon>Pseudomonadati</taxon>
        <taxon>Campylobacterota</taxon>
        <taxon>Epsilonproteobacteria</taxon>
        <taxon>Campylobacterales</taxon>
        <taxon>Arcobacteraceae</taxon>
        <taxon>Malaciobacter</taxon>
    </lineage>
</organism>
<keyword evidence="3" id="KW-1185">Reference proteome</keyword>
<evidence type="ECO:0000313" key="4">
    <source>
        <dbReference type="Proteomes" id="UP000262712"/>
    </source>
</evidence>
<evidence type="ECO:0000313" key="2">
    <source>
        <dbReference type="EMBL" id="PHO17036.1"/>
    </source>
</evidence>
<dbReference type="Proteomes" id="UP000221222">
    <property type="component" value="Unassembled WGS sequence"/>
</dbReference>
<reference evidence="1 4" key="2">
    <citation type="submission" date="2018-08" db="EMBL/GenBank/DDBJ databases">
        <title>Complete genome of the Arcobacter molluscorum type strain LMG 25693.</title>
        <authorList>
            <person name="Miller W.G."/>
            <person name="Yee E."/>
            <person name="Bono J.L."/>
        </authorList>
    </citation>
    <scope>NUCLEOTIDE SEQUENCE [LARGE SCALE GENOMIC DNA]</scope>
    <source>
        <strain evidence="1 4">CECT 7696</strain>
    </source>
</reference>
<dbReference type="KEGG" id="amol:AMOL_2299"/>